<dbReference type="AlphaFoldDB" id="A0A420XNG0"/>
<name>A0A420XNG0_9ACTN</name>
<evidence type="ECO:0000313" key="3">
    <source>
        <dbReference type="Proteomes" id="UP000281955"/>
    </source>
</evidence>
<sequence length="456" mass="48848">MMSAALTQQNSGDGAVITKIQVLSASGHQSKTVTFPCASPEGAAETATASATASRTPTPPDDSQHWQDPPDGSGGLSYDWILGPSQLPVDLHFVGAGCDQPDAWDEGSAITSCDLLHMQGSYKPAADVIAGSADLHYGVDASCHGHIAWSFRPSCSPAHVFVTLPAIDISYHDALKLLRVRYDPLPLDFAPVQPAPDATCSYSGSGTLNVRIGIGPSVMQLFEVLIQSKATAHLDILRQNPGAPDCRWPNPENSTKVVSNCVVGGSGDLYLRWHTDGFHEIWHAGTQFGAELYNSGPFTYCYRVHSVDKPSDFIPLAESDIHVTLTQHLGWIRPFYAIQEPPNQLLVKDKHGHGTGATKRGSSSAIPYSVYRRGRRGWSGVLLFGPQNAAYRVIVTGPGGSPYTLAVDAVVARTRVPVVAKHFFRGGLPRSGTVIFCAWSTARVSRLPSHTACGTK</sequence>
<comment type="caution">
    <text evidence="2">The sequence shown here is derived from an EMBL/GenBank/DDBJ whole genome shotgun (WGS) entry which is preliminary data.</text>
</comment>
<organism evidence="2 3">
    <name type="scientific">Motilibacter peucedani</name>
    <dbReference type="NCBI Taxonomy" id="598650"/>
    <lineage>
        <taxon>Bacteria</taxon>
        <taxon>Bacillati</taxon>
        <taxon>Actinomycetota</taxon>
        <taxon>Actinomycetes</taxon>
        <taxon>Motilibacterales</taxon>
        <taxon>Motilibacteraceae</taxon>
        <taxon>Motilibacter</taxon>
    </lineage>
</organism>
<protein>
    <submittedName>
        <fullName evidence="2">Uncharacterized protein</fullName>
    </submittedName>
</protein>
<feature type="region of interest" description="Disordered" evidence="1">
    <location>
        <begin position="31"/>
        <end position="70"/>
    </location>
</feature>
<keyword evidence="3" id="KW-1185">Reference proteome</keyword>
<dbReference type="EMBL" id="RBWV01000012">
    <property type="protein sequence ID" value="RKS73730.1"/>
    <property type="molecule type" value="Genomic_DNA"/>
</dbReference>
<dbReference type="InParanoid" id="A0A420XNG0"/>
<evidence type="ECO:0000256" key="1">
    <source>
        <dbReference type="SAM" id="MobiDB-lite"/>
    </source>
</evidence>
<dbReference type="Proteomes" id="UP000281955">
    <property type="component" value="Unassembled WGS sequence"/>
</dbReference>
<reference evidence="2 3" key="1">
    <citation type="submission" date="2018-10" db="EMBL/GenBank/DDBJ databases">
        <title>Genomic Encyclopedia of Archaeal and Bacterial Type Strains, Phase II (KMG-II): from individual species to whole genera.</title>
        <authorList>
            <person name="Goeker M."/>
        </authorList>
    </citation>
    <scope>NUCLEOTIDE SEQUENCE [LARGE SCALE GENOMIC DNA]</scope>
    <source>
        <strain evidence="2 3">RP-AC37</strain>
    </source>
</reference>
<feature type="compositionally biased region" description="Low complexity" evidence="1">
    <location>
        <begin position="38"/>
        <end position="56"/>
    </location>
</feature>
<proteinExistence type="predicted"/>
<accession>A0A420XNG0</accession>
<gene>
    <name evidence="2" type="ORF">CLV35_2218</name>
</gene>
<evidence type="ECO:0000313" key="2">
    <source>
        <dbReference type="EMBL" id="RKS73730.1"/>
    </source>
</evidence>